<keyword evidence="1" id="KW-0175">Coiled coil</keyword>
<dbReference type="STRING" id="1079859.SAMN04515674_105288"/>
<reference evidence="2 3" key="1">
    <citation type="submission" date="2016-10" db="EMBL/GenBank/DDBJ databases">
        <authorList>
            <person name="de Groot N.N."/>
        </authorList>
    </citation>
    <scope>NUCLEOTIDE SEQUENCE [LARGE SCALE GENOMIC DNA]</scope>
    <source>
        <strain evidence="3">E92,LMG 26720,CCM 7988</strain>
    </source>
</reference>
<dbReference type="RefSeq" id="WP_092016876.1">
    <property type="nucleotide sequence ID" value="NZ_FOXH01000005.1"/>
</dbReference>
<evidence type="ECO:0000313" key="3">
    <source>
        <dbReference type="Proteomes" id="UP000199306"/>
    </source>
</evidence>
<dbReference type="Proteomes" id="UP000199306">
    <property type="component" value="Unassembled WGS sequence"/>
</dbReference>
<feature type="coiled-coil region" evidence="1">
    <location>
        <begin position="187"/>
        <end position="257"/>
    </location>
</feature>
<feature type="coiled-coil region" evidence="1">
    <location>
        <begin position="63"/>
        <end position="133"/>
    </location>
</feature>
<proteinExistence type="predicted"/>
<dbReference type="EMBL" id="FOXH01000005">
    <property type="protein sequence ID" value="SFP76022.1"/>
    <property type="molecule type" value="Genomic_DNA"/>
</dbReference>
<dbReference type="AlphaFoldDB" id="A0A1I5SZ22"/>
<sequence>MTKKSLPAIIEKKGFVFSEIKFSASPEDLKQYTDLLSLKVDGIQDKDGLKKCYDARQTLKKIRIAVTKEKKELDDEVKEQSKQQLAEISAEYQKIVDLITPVETHLQLEEARIEEEKQRIKKEQEEQEALRLSSRVERLLSFGFVFSGIFYKLLTITNETLQVEFVALKTMPDEEFEDFAEKGKIEYDKLVAHREELARIAKEEEQKRLAEAEALRKENIRLKEEAERIIKEEQEKANKERIELERVQKEKSDLQAKRLQELLPYSNNSSDIDMASLYTLTEKEYQLTLALKKSEFEKNEIARIELEKQHNEALIAEKQRLEAIAKEQQAFFAKIKVEQQELEAQKRKIEGSELIIDRLPELVEGLTPEQVDIKNILAYSDRIEAIELPELKSSAGLFVRKEIEKEIEKLTEFLNNKAESLL</sequence>
<keyword evidence="3" id="KW-1185">Reference proteome</keyword>
<name>A0A1I5SZ22_9BACT</name>
<protein>
    <submittedName>
        <fullName evidence="2">Uncharacterized protein</fullName>
    </submittedName>
</protein>
<accession>A0A1I5SZ22</accession>
<evidence type="ECO:0000256" key="1">
    <source>
        <dbReference type="SAM" id="Coils"/>
    </source>
</evidence>
<evidence type="ECO:0000313" key="2">
    <source>
        <dbReference type="EMBL" id="SFP76022.1"/>
    </source>
</evidence>
<organism evidence="2 3">
    <name type="scientific">Pseudarcicella hirudinis</name>
    <dbReference type="NCBI Taxonomy" id="1079859"/>
    <lineage>
        <taxon>Bacteria</taxon>
        <taxon>Pseudomonadati</taxon>
        <taxon>Bacteroidota</taxon>
        <taxon>Cytophagia</taxon>
        <taxon>Cytophagales</taxon>
        <taxon>Flectobacillaceae</taxon>
        <taxon>Pseudarcicella</taxon>
    </lineage>
</organism>
<gene>
    <name evidence="2" type="ORF">SAMN04515674_105288</name>
</gene>